<dbReference type="OMA" id="DAHNQLD"/>
<dbReference type="EMBL" id="KI397142">
    <property type="protein sequence ID" value="ERM96383.1"/>
    <property type="molecule type" value="Genomic_DNA"/>
</dbReference>
<dbReference type="GO" id="GO:0048367">
    <property type="term" value="P:shoot system development"/>
    <property type="evidence" value="ECO:0007669"/>
    <property type="project" value="InterPro"/>
</dbReference>
<dbReference type="PANTHER" id="PTHR33070:SF120">
    <property type="entry name" value="EXPRESSED PROTEIN"/>
    <property type="match status" value="1"/>
</dbReference>
<dbReference type="eggNOG" id="ENOG502QUY1">
    <property type="taxonomic scope" value="Eukaryota"/>
</dbReference>
<organism evidence="1 2">
    <name type="scientific">Amborella trichopoda</name>
    <dbReference type="NCBI Taxonomy" id="13333"/>
    <lineage>
        <taxon>Eukaryota</taxon>
        <taxon>Viridiplantae</taxon>
        <taxon>Streptophyta</taxon>
        <taxon>Embryophyta</taxon>
        <taxon>Tracheophyta</taxon>
        <taxon>Spermatophyta</taxon>
        <taxon>Magnoliopsida</taxon>
        <taxon>Amborellales</taxon>
        <taxon>Amborellaceae</taxon>
        <taxon>Amborella</taxon>
    </lineage>
</organism>
<sequence>MAYRRRIPFVSPLIHELTRGMATGSFQATECGSWFRSCAMDVPNCYHVRSNSLPSKSHPILHQSSEKLLSFSDCDAKHKGRCPVDSLVAIYDDSDDLLRLPFVHEAIRRQHKCVEEILDETIMLMDMCSKMNDAIARVREQQRGALSALRRRDHTALRGQIRACILAQKKTTKALATCLCALRKTYKSVSYHPQHQGSTQDHDVVCALKQMGSITALVYRSLLSRFMTPRKRLSIISTFLKTKLQPPSDGWDCVKLALNALYTSSGKVEELCAINAQNQSESWDECMNYIDNQLRLISNRLIQVRVALLNIQNI</sequence>
<evidence type="ECO:0000313" key="1">
    <source>
        <dbReference type="EMBL" id="ERM96383.1"/>
    </source>
</evidence>
<reference evidence="2" key="1">
    <citation type="journal article" date="2013" name="Science">
        <title>The Amborella genome and the evolution of flowering plants.</title>
        <authorList>
            <consortium name="Amborella Genome Project"/>
        </authorList>
    </citation>
    <scope>NUCLEOTIDE SEQUENCE [LARGE SCALE GENOMIC DNA]</scope>
</reference>
<dbReference type="KEGG" id="atr:18424315"/>
<dbReference type="OrthoDB" id="1701699at2759"/>
<proteinExistence type="predicted"/>
<dbReference type="AlphaFoldDB" id="W1NLH4"/>
<dbReference type="InterPro" id="IPR004320">
    <property type="entry name" value="BPS1_pln"/>
</dbReference>
<protein>
    <submittedName>
        <fullName evidence="1">Uncharacterized protein</fullName>
    </submittedName>
</protein>
<dbReference type="Pfam" id="PF03087">
    <property type="entry name" value="BPS1"/>
    <property type="match status" value="1"/>
</dbReference>
<dbReference type="Gramene" id="ERM96383">
    <property type="protein sequence ID" value="ERM96383"/>
    <property type="gene ID" value="AMTR_s00001p00234290"/>
</dbReference>
<dbReference type="GO" id="GO:0048364">
    <property type="term" value="P:root development"/>
    <property type="evidence" value="ECO:0007669"/>
    <property type="project" value="InterPro"/>
</dbReference>
<name>W1NLH4_AMBTC</name>
<keyword evidence="2" id="KW-1185">Reference proteome</keyword>
<dbReference type="HOGENOM" id="CLU_017798_1_2_1"/>
<dbReference type="PANTHER" id="PTHR33070">
    <property type="entry name" value="OS06G0725500 PROTEIN"/>
    <property type="match status" value="1"/>
</dbReference>
<accession>W1NLH4</accession>
<dbReference type="Proteomes" id="UP000017836">
    <property type="component" value="Unassembled WGS sequence"/>
</dbReference>
<gene>
    <name evidence="1" type="ORF">AMTR_s00001p00234290</name>
</gene>
<evidence type="ECO:0000313" key="2">
    <source>
        <dbReference type="Proteomes" id="UP000017836"/>
    </source>
</evidence>